<feature type="region of interest" description="Disordered" evidence="1">
    <location>
        <begin position="1"/>
        <end position="31"/>
    </location>
</feature>
<proteinExistence type="predicted"/>
<evidence type="ECO:0008006" key="4">
    <source>
        <dbReference type="Google" id="ProtNLM"/>
    </source>
</evidence>
<dbReference type="Proteomes" id="UP000076881">
    <property type="component" value="Unassembled WGS sequence"/>
</dbReference>
<feature type="compositionally biased region" description="Basic and acidic residues" evidence="1">
    <location>
        <begin position="1"/>
        <end position="18"/>
    </location>
</feature>
<organism evidence="2 3">
    <name type="scientific">Akanthomyces lecanii RCEF 1005</name>
    <dbReference type="NCBI Taxonomy" id="1081108"/>
    <lineage>
        <taxon>Eukaryota</taxon>
        <taxon>Fungi</taxon>
        <taxon>Dikarya</taxon>
        <taxon>Ascomycota</taxon>
        <taxon>Pezizomycotina</taxon>
        <taxon>Sordariomycetes</taxon>
        <taxon>Hypocreomycetidae</taxon>
        <taxon>Hypocreales</taxon>
        <taxon>Cordycipitaceae</taxon>
        <taxon>Akanthomyces</taxon>
        <taxon>Cordyceps confragosa</taxon>
    </lineage>
</organism>
<evidence type="ECO:0000256" key="1">
    <source>
        <dbReference type="SAM" id="MobiDB-lite"/>
    </source>
</evidence>
<comment type="caution">
    <text evidence="2">The sequence shown here is derived from an EMBL/GenBank/DDBJ whole genome shotgun (WGS) entry which is preliminary data.</text>
</comment>
<accession>A0A162K7M1</accession>
<dbReference type="EMBL" id="AZHF01000002">
    <property type="protein sequence ID" value="OAA79002.1"/>
    <property type="molecule type" value="Genomic_DNA"/>
</dbReference>
<keyword evidence="3" id="KW-1185">Reference proteome</keyword>
<reference evidence="2 3" key="1">
    <citation type="journal article" date="2016" name="Genome Biol. Evol.">
        <title>Divergent and convergent evolution of fungal pathogenicity.</title>
        <authorList>
            <person name="Shang Y."/>
            <person name="Xiao G."/>
            <person name="Zheng P."/>
            <person name="Cen K."/>
            <person name="Zhan S."/>
            <person name="Wang C."/>
        </authorList>
    </citation>
    <scope>NUCLEOTIDE SEQUENCE [LARGE SCALE GENOMIC DNA]</scope>
    <source>
        <strain evidence="2 3">RCEF 1005</strain>
    </source>
</reference>
<sequence>MAESEKTPQGPESEKRQLGIEAEQQQQAYQNRTPDLETTEWMAAQLAEIEVISAGGKFHEALQLLDAGLAKLQGRHDVRLWESMLLSKKHLLLNQIGRPKDAQVVKDSREQLRETFEEWSRT</sequence>
<protein>
    <recommendedName>
        <fullName evidence="4">Tetratricopeptide-like helical</fullName>
    </recommendedName>
</protein>
<evidence type="ECO:0000313" key="3">
    <source>
        <dbReference type="Proteomes" id="UP000076881"/>
    </source>
</evidence>
<evidence type="ECO:0000313" key="2">
    <source>
        <dbReference type="EMBL" id="OAA79002.1"/>
    </source>
</evidence>
<name>A0A162K7M1_CORDF</name>
<gene>
    <name evidence="2" type="ORF">LEL_02488</name>
</gene>
<dbReference type="AlphaFoldDB" id="A0A162K7M1"/>